<evidence type="ECO:0000313" key="3">
    <source>
        <dbReference type="Proteomes" id="UP001286456"/>
    </source>
</evidence>
<feature type="region of interest" description="Disordered" evidence="1">
    <location>
        <begin position="131"/>
        <end position="159"/>
    </location>
</feature>
<proteinExistence type="predicted"/>
<dbReference type="EMBL" id="JAUEPO010000003">
    <property type="protein sequence ID" value="KAK3327859.1"/>
    <property type="molecule type" value="Genomic_DNA"/>
</dbReference>
<feature type="compositionally biased region" description="Basic and acidic residues" evidence="1">
    <location>
        <begin position="149"/>
        <end position="159"/>
    </location>
</feature>
<accession>A0AAE0ME88</accession>
<dbReference type="Proteomes" id="UP001286456">
    <property type="component" value="Unassembled WGS sequence"/>
</dbReference>
<gene>
    <name evidence="2" type="ORF">B0T19DRAFT_175760</name>
</gene>
<dbReference type="AlphaFoldDB" id="A0AAE0ME88"/>
<comment type="caution">
    <text evidence="2">The sequence shown here is derived from an EMBL/GenBank/DDBJ whole genome shotgun (WGS) entry which is preliminary data.</text>
</comment>
<protein>
    <submittedName>
        <fullName evidence="2">Uncharacterized protein</fullName>
    </submittedName>
</protein>
<name>A0AAE0ME88_9PEZI</name>
<organism evidence="2 3">
    <name type="scientific">Cercophora scortea</name>
    <dbReference type="NCBI Taxonomy" id="314031"/>
    <lineage>
        <taxon>Eukaryota</taxon>
        <taxon>Fungi</taxon>
        <taxon>Dikarya</taxon>
        <taxon>Ascomycota</taxon>
        <taxon>Pezizomycotina</taxon>
        <taxon>Sordariomycetes</taxon>
        <taxon>Sordariomycetidae</taxon>
        <taxon>Sordariales</taxon>
        <taxon>Lasiosphaeriaceae</taxon>
        <taxon>Cercophora</taxon>
    </lineage>
</organism>
<keyword evidence="3" id="KW-1185">Reference proteome</keyword>
<evidence type="ECO:0000256" key="1">
    <source>
        <dbReference type="SAM" id="MobiDB-lite"/>
    </source>
</evidence>
<reference evidence="2" key="2">
    <citation type="submission" date="2023-06" db="EMBL/GenBank/DDBJ databases">
        <authorList>
            <consortium name="Lawrence Berkeley National Laboratory"/>
            <person name="Haridas S."/>
            <person name="Hensen N."/>
            <person name="Bonometti L."/>
            <person name="Westerberg I."/>
            <person name="Brannstrom I.O."/>
            <person name="Guillou S."/>
            <person name="Cros-Aarteil S."/>
            <person name="Calhoun S."/>
            <person name="Kuo A."/>
            <person name="Mondo S."/>
            <person name="Pangilinan J."/>
            <person name="Riley R."/>
            <person name="Labutti K."/>
            <person name="Andreopoulos B."/>
            <person name="Lipzen A."/>
            <person name="Chen C."/>
            <person name="Yanf M."/>
            <person name="Daum C."/>
            <person name="Ng V."/>
            <person name="Clum A."/>
            <person name="Steindorff A."/>
            <person name="Ohm R."/>
            <person name="Martin F."/>
            <person name="Silar P."/>
            <person name="Natvig D."/>
            <person name="Lalanne C."/>
            <person name="Gautier V."/>
            <person name="Ament-Velasquez S.L."/>
            <person name="Kruys A."/>
            <person name="Hutchinson M.I."/>
            <person name="Powell A.J."/>
            <person name="Barry K."/>
            <person name="Miller A.N."/>
            <person name="Grigoriev I.V."/>
            <person name="Debuchy R."/>
            <person name="Gladieux P."/>
            <person name="Thoren M.H."/>
            <person name="Johannesson H."/>
        </authorList>
    </citation>
    <scope>NUCLEOTIDE SEQUENCE</scope>
    <source>
        <strain evidence="2">SMH4131-1</strain>
    </source>
</reference>
<evidence type="ECO:0000313" key="2">
    <source>
        <dbReference type="EMBL" id="KAK3327859.1"/>
    </source>
</evidence>
<reference evidence="2" key="1">
    <citation type="journal article" date="2023" name="Mol. Phylogenet. Evol.">
        <title>Genome-scale phylogeny and comparative genomics of the fungal order Sordariales.</title>
        <authorList>
            <person name="Hensen N."/>
            <person name="Bonometti L."/>
            <person name="Westerberg I."/>
            <person name="Brannstrom I.O."/>
            <person name="Guillou S."/>
            <person name="Cros-Aarteil S."/>
            <person name="Calhoun S."/>
            <person name="Haridas S."/>
            <person name="Kuo A."/>
            <person name="Mondo S."/>
            <person name="Pangilinan J."/>
            <person name="Riley R."/>
            <person name="LaButti K."/>
            <person name="Andreopoulos B."/>
            <person name="Lipzen A."/>
            <person name="Chen C."/>
            <person name="Yan M."/>
            <person name="Daum C."/>
            <person name="Ng V."/>
            <person name="Clum A."/>
            <person name="Steindorff A."/>
            <person name="Ohm R.A."/>
            <person name="Martin F."/>
            <person name="Silar P."/>
            <person name="Natvig D.O."/>
            <person name="Lalanne C."/>
            <person name="Gautier V."/>
            <person name="Ament-Velasquez S.L."/>
            <person name="Kruys A."/>
            <person name="Hutchinson M.I."/>
            <person name="Powell A.J."/>
            <person name="Barry K."/>
            <person name="Miller A.N."/>
            <person name="Grigoriev I.V."/>
            <person name="Debuchy R."/>
            <person name="Gladieux P."/>
            <person name="Hiltunen Thoren M."/>
            <person name="Johannesson H."/>
        </authorList>
    </citation>
    <scope>NUCLEOTIDE SEQUENCE</scope>
    <source>
        <strain evidence="2">SMH4131-1</strain>
    </source>
</reference>
<sequence length="209" mass="23879">MQTRKTAHLARRRERVCFRDHDGLSWRPHSTVCVRAVRRRVQPTFHSVFHSRLQTGPAPTPGQSEPYLSVTVTVRPAMKYACMYPVGCRVFALACATRGTQSQEPRASSLEHHGRLEVRVQPQRRCSGQLKAGFTIKPPPQKPRSAAVLDDRSSHERMPGPLREHLIINEQDHYIRHNRLYECTPIPDHDMPPPFVWLAGGLADWQAGW</sequence>